<protein>
    <recommendedName>
        <fullName evidence="4">WD40-like Beta Propeller Repeat</fullName>
    </recommendedName>
</protein>
<keyword evidence="1" id="KW-0812">Transmembrane</keyword>
<dbReference type="EMBL" id="QGKR01000298">
    <property type="protein sequence ID" value="PWR05648.1"/>
    <property type="molecule type" value="Genomic_DNA"/>
</dbReference>
<evidence type="ECO:0000313" key="2">
    <source>
        <dbReference type="EMBL" id="PWR05648.1"/>
    </source>
</evidence>
<accession>A0A317CSN5</accession>
<keyword evidence="1" id="KW-0472">Membrane</keyword>
<keyword evidence="1" id="KW-1133">Transmembrane helix</keyword>
<feature type="transmembrane region" description="Helical" evidence="1">
    <location>
        <begin position="422"/>
        <end position="441"/>
    </location>
</feature>
<organism evidence="2 3">
    <name type="scientific">Micromonospora acroterricola</name>
    <dbReference type="NCBI Taxonomy" id="2202421"/>
    <lineage>
        <taxon>Bacteria</taxon>
        <taxon>Bacillati</taxon>
        <taxon>Actinomycetota</taxon>
        <taxon>Actinomycetes</taxon>
        <taxon>Micromonosporales</taxon>
        <taxon>Micromonosporaceae</taxon>
        <taxon>Micromonospora</taxon>
    </lineage>
</organism>
<feature type="transmembrane region" description="Helical" evidence="1">
    <location>
        <begin position="37"/>
        <end position="56"/>
    </location>
</feature>
<dbReference type="Gene3D" id="2.120.10.30">
    <property type="entry name" value="TolB, C-terminal domain"/>
    <property type="match status" value="1"/>
</dbReference>
<dbReference type="SUPFAM" id="SSF82171">
    <property type="entry name" value="DPP6 N-terminal domain-like"/>
    <property type="match status" value="1"/>
</dbReference>
<comment type="caution">
    <text evidence="2">The sequence shown here is derived from an EMBL/GenBank/DDBJ whole genome shotgun (WGS) entry which is preliminary data.</text>
</comment>
<reference evidence="2 3" key="1">
    <citation type="submission" date="2018-05" db="EMBL/GenBank/DDBJ databases">
        <title>Micromonospora atacamensis sp. nov., a novel actinobacteria isolated from high altitude Atacama Desert soil.</title>
        <authorList>
            <person name="Carro L."/>
            <person name="Golinska P."/>
            <person name="Klenk H.-P."/>
            <person name="Goodfellow M."/>
        </authorList>
    </citation>
    <scope>NUCLEOTIDE SEQUENCE [LARGE SCALE GENOMIC DNA]</scope>
    <source>
        <strain evidence="2 3">5R2A7</strain>
    </source>
</reference>
<evidence type="ECO:0000313" key="3">
    <source>
        <dbReference type="Proteomes" id="UP000245410"/>
    </source>
</evidence>
<proteinExistence type="predicted"/>
<sequence>MTARLREALRWTAEDVPTYPVYDRALATARRDRRRRLTAAAGALTLLALAGVVVPLTRTPALDPAAAADAALPDHIALPPIGTLHVTDRPRLGPASIVFSGSAPRLHGLNDTNVIGVVAANSDRYRIMRTGREAPAGESVHLSPDGRYLARPDGDQDDPDVDVVDLVTGRTRQLTSTVDGSVGSTPVGWSADGRSLVVRDDVPVAFDGATYTSVLSVVALDGERWTRLAAGAQEARVGSTVAADPGRLAYQYGRTVAVTDLDGRELSSFALPDDTWLAGKGAWRPDGVTLTLAARRSHTTEWTLRQVDPASGRDVGPLRLPAVSGVVAIRLLGWAPDGSALVAAYQPDPLAPDRPLEEQTDPPTTDRRVRSVRVLALTPGATAPRTVLTAPDQVLAVDIADQVIQGGRTRDAQPPGGVGGRFWLWTGLITVLVVAGTVLSVSRQRIALWLDDRRFRRTRRPGG</sequence>
<evidence type="ECO:0008006" key="4">
    <source>
        <dbReference type="Google" id="ProtNLM"/>
    </source>
</evidence>
<dbReference type="AlphaFoldDB" id="A0A317CSN5"/>
<dbReference type="OrthoDB" id="3383117at2"/>
<name>A0A317CSN5_9ACTN</name>
<keyword evidence="3" id="KW-1185">Reference proteome</keyword>
<dbReference type="RefSeq" id="WP_109819987.1">
    <property type="nucleotide sequence ID" value="NZ_QGKR01000298.1"/>
</dbReference>
<dbReference type="Proteomes" id="UP000245410">
    <property type="component" value="Unassembled WGS sequence"/>
</dbReference>
<dbReference type="InterPro" id="IPR011042">
    <property type="entry name" value="6-blade_b-propeller_TolB-like"/>
</dbReference>
<gene>
    <name evidence="2" type="ORF">DKT68_25855</name>
</gene>
<evidence type="ECO:0000256" key="1">
    <source>
        <dbReference type="SAM" id="Phobius"/>
    </source>
</evidence>